<feature type="domain" description="Chitin-binding type-2" evidence="3">
    <location>
        <begin position="206"/>
        <end position="273"/>
    </location>
</feature>
<dbReference type="SUPFAM" id="SSF57625">
    <property type="entry name" value="Invertebrate chitin-binding proteins"/>
    <property type="match status" value="1"/>
</dbReference>
<feature type="chain" id="PRO_5043418510" description="Chitin-binding type-2 domain-containing protein" evidence="2">
    <location>
        <begin position="16"/>
        <end position="292"/>
    </location>
</feature>
<dbReference type="GO" id="GO:0008061">
    <property type="term" value="F:chitin binding"/>
    <property type="evidence" value="ECO:0007669"/>
    <property type="project" value="InterPro"/>
</dbReference>
<dbReference type="InterPro" id="IPR052976">
    <property type="entry name" value="Scoloptoxin-like"/>
</dbReference>
<evidence type="ECO:0000259" key="3">
    <source>
        <dbReference type="PROSITE" id="PS50940"/>
    </source>
</evidence>
<evidence type="ECO:0000313" key="5">
    <source>
        <dbReference type="Proteomes" id="UP001487740"/>
    </source>
</evidence>
<feature type="region of interest" description="Disordered" evidence="1">
    <location>
        <begin position="118"/>
        <end position="190"/>
    </location>
</feature>
<dbReference type="Proteomes" id="UP001487740">
    <property type="component" value="Unassembled WGS sequence"/>
</dbReference>
<name>A0AAW0TZL8_SCYPA</name>
<dbReference type="PANTHER" id="PTHR22933">
    <property type="entry name" value="FI18007P1-RELATED"/>
    <property type="match status" value="1"/>
</dbReference>
<reference evidence="4 5" key="1">
    <citation type="submission" date="2023-03" db="EMBL/GenBank/DDBJ databases">
        <title>High-quality genome of Scylla paramamosain provides insights in environmental adaptation.</title>
        <authorList>
            <person name="Zhang L."/>
        </authorList>
    </citation>
    <scope>NUCLEOTIDE SEQUENCE [LARGE SCALE GENOMIC DNA]</scope>
    <source>
        <strain evidence="4">LZ_2023a</strain>
        <tissue evidence="4">Muscle</tissue>
    </source>
</reference>
<dbReference type="PROSITE" id="PS50940">
    <property type="entry name" value="CHIT_BIND_II"/>
    <property type="match status" value="1"/>
</dbReference>
<dbReference type="Gene3D" id="2.170.140.10">
    <property type="entry name" value="Chitin binding domain"/>
    <property type="match status" value="1"/>
</dbReference>
<dbReference type="EMBL" id="JARAKH010000021">
    <property type="protein sequence ID" value="KAK8393238.1"/>
    <property type="molecule type" value="Genomic_DNA"/>
</dbReference>
<dbReference type="GO" id="GO:0005576">
    <property type="term" value="C:extracellular region"/>
    <property type="evidence" value="ECO:0007669"/>
    <property type="project" value="InterPro"/>
</dbReference>
<dbReference type="SMART" id="SM00494">
    <property type="entry name" value="ChtBD2"/>
    <property type="match status" value="1"/>
</dbReference>
<evidence type="ECO:0000313" key="4">
    <source>
        <dbReference type="EMBL" id="KAK8393238.1"/>
    </source>
</evidence>
<dbReference type="InterPro" id="IPR036508">
    <property type="entry name" value="Chitin-bd_dom_sf"/>
</dbReference>
<sequence length="292" mass="31558">MQTLVFAVLLAAAAAATIPEQEPLSTNVTLPVYGFFTENNASTAAPAEQGDHQPATTSRPGNEQLTYADSQSPPVQPEETLVNHEEPLEQSTQQAHSQPEISPVDNVHTIQAAGENASNDTLQSNSSHAALESSQAEQAKPSKQPKQAKQTAPLKEAAVTSSQPPQSYNTHESTPTPKAETTSAAPQEPLNLSSGASFMLGAISTTFSCLDRPYGYYADPDNNCRIFHVCHPSLLHDGSVHTYQYSFMCGEGTVFDQKEMTCVAEWVATPCTEASSFYLRNQEFGQVQERRP</sequence>
<keyword evidence="5" id="KW-1185">Reference proteome</keyword>
<feature type="compositionally biased region" description="Low complexity" evidence="1">
    <location>
        <begin position="135"/>
        <end position="155"/>
    </location>
</feature>
<feature type="compositionally biased region" description="Polar residues" evidence="1">
    <location>
        <begin position="159"/>
        <end position="190"/>
    </location>
</feature>
<feature type="compositionally biased region" description="Polar residues" evidence="1">
    <location>
        <begin position="54"/>
        <end position="73"/>
    </location>
</feature>
<protein>
    <recommendedName>
        <fullName evidence="3">Chitin-binding type-2 domain-containing protein</fullName>
    </recommendedName>
</protein>
<evidence type="ECO:0000256" key="2">
    <source>
        <dbReference type="SAM" id="SignalP"/>
    </source>
</evidence>
<feature type="region of interest" description="Disordered" evidence="1">
    <location>
        <begin position="44"/>
        <end position="101"/>
    </location>
</feature>
<feature type="compositionally biased region" description="Polar residues" evidence="1">
    <location>
        <begin position="89"/>
        <end position="100"/>
    </location>
</feature>
<evidence type="ECO:0000256" key="1">
    <source>
        <dbReference type="SAM" id="MobiDB-lite"/>
    </source>
</evidence>
<proteinExistence type="predicted"/>
<organism evidence="4 5">
    <name type="scientific">Scylla paramamosain</name>
    <name type="common">Mud crab</name>
    <dbReference type="NCBI Taxonomy" id="85552"/>
    <lineage>
        <taxon>Eukaryota</taxon>
        <taxon>Metazoa</taxon>
        <taxon>Ecdysozoa</taxon>
        <taxon>Arthropoda</taxon>
        <taxon>Crustacea</taxon>
        <taxon>Multicrustacea</taxon>
        <taxon>Malacostraca</taxon>
        <taxon>Eumalacostraca</taxon>
        <taxon>Eucarida</taxon>
        <taxon>Decapoda</taxon>
        <taxon>Pleocyemata</taxon>
        <taxon>Brachyura</taxon>
        <taxon>Eubrachyura</taxon>
        <taxon>Portunoidea</taxon>
        <taxon>Portunidae</taxon>
        <taxon>Portuninae</taxon>
        <taxon>Scylla</taxon>
    </lineage>
</organism>
<accession>A0AAW0TZL8</accession>
<keyword evidence="2" id="KW-0732">Signal</keyword>
<dbReference type="Pfam" id="PF01607">
    <property type="entry name" value="CBM_14"/>
    <property type="match status" value="1"/>
</dbReference>
<feature type="signal peptide" evidence="2">
    <location>
        <begin position="1"/>
        <end position="15"/>
    </location>
</feature>
<comment type="caution">
    <text evidence="4">The sequence shown here is derived from an EMBL/GenBank/DDBJ whole genome shotgun (WGS) entry which is preliminary data.</text>
</comment>
<feature type="compositionally biased region" description="Polar residues" evidence="1">
    <location>
        <begin position="118"/>
        <end position="134"/>
    </location>
</feature>
<dbReference type="AlphaFoldDB" id="A0AAW0TZL8"/>
<gene>
    <name evidence="4" type="ORF">O3P69_013327</name>
</gene>
<dbReference type="PANTHER" id="PTHR22933:SF43">
    <property type="entry name" value="LP10131P"/>
    <property type="match status" value="1"/>
</dbReference>
<dbReference type="InterPro" id="IPR002557">
    <property type="entry name" value="Chitin-bd_dom"/>
</dbReference>